<feature type="compositionally biased region" description="Pro residues" evidence="1">
    <location>
        <begin position="43"/>
        <end position="57"/>
    </location>
</feature>
<feature type="compositionally biased region" description="Polar residues" evidence="1">
    <location>
        <begin position="1"/>
        <end position="30"/>
    </location>
</feature>
<evidence type="ECO:0000313" key="3">
    <source>
        <dbReference type="Proteomes" id="UP000243006"/>
    </source>
</evidence>
<comment type="caution">
    <text evidence="2">The sequence shown here is derived from an EMBL/GenBank/DDBJ whole genome shotgun (WGS) entry which is preliminary data.</text>
</comment>
<accession>A0A1Y3ETG1</accession>
<organism evidence="2 3">
    <name type="scientific">Trichinella nativa</name>
    <dbReference type="NCBI Taxonomy" id="6335"/>
    <lineage>
        <taxon>Eukaryota</taxon>
        <taxon>Metazoa</taxon>
        <taxon>Ecdysozoa</taxon>
        <taxon>Nematoda</taxon>
        <taxon>Enoplea</taxon>
        <taxon>Dorylaimia</taxon>
        <taxon>Trichinellida</taxon>
        <taxon>Trichinellidae</taxon>
        <taxon>Trichinella</taxon>
    </lineage>
</organism>
<proteinExistence type="predicted"/>
<dbReference type="Proteomes" id="UP000243006">
    <property type="component" value="Unassembled WGS sequence"/>
</dbReference>
<name>A0A1Y3ETG1_9BILA</name>
<feature type="region of interest" description="Disordered" evidence="1">
    <location>
        <begin position="1"/>
        <end position="75"/>
    </location>
</feature>
<sequence length="156" mass="17819">MQTANHFYTKNQPSNKATTPYGQSAQTTGASPIMYQQQQQQPPQQPPPPPPLPPPSSSSPSPMNRPSSFPPAYYGQQQPLPTIEFSLLSNMWKVTECASRCEDGFCLLRYFLTWIARLLDCTRSVDSFSFIYYFSKKEKAQCVIVDFSRSFPFTWR</sequence>
<evidence type="ECO:0000313" key="2">
    <source>
        <dbReference type="EMBL" id="OUC48205.1"/>
    </source>
</evidence>
<protein>
    <submittedName>
        <fullName evidence="2">Uncharacterized protein</fullName>
    </submittedName>
</protein>
<gene>
    <name evidence="2" type="ORF">D917_06348</name>
</gene>
<dbReference type="EMBL" id="LVZM01003012">
    <property type="protein sequence ID" value="OUC48205.1"/>
    <property type="molecule type" value="Genomic_DNA"/>
</dbReference>
<dbReference type="AlphaFoldDB" id="A0A1Y3ETG1"/>
<evidence type="ECO:0000256" key="1">
    <source>
        <dbReference type="SAM" id="MobiDB-lite"/>
    </source>
</evidence>
<feature type="compositionally biased region" description="Low complexity" evidence="1">
    <location>
        <begin position="58"/>
        <end position="71"/>
    </location>
</feature>
<reference evidence="2 3" key="1">
    <citation type="submission" date="2015-04" db="EMBL/GenBank/DDBJ databases">
        <title>Draft genome of the roundworm Trichinella nativa.</title>
        <authorList>
            <person name="Mitreva M."/>
        </authorList>
    </citation>
    <scope>NUCLEOTIDE SEQUENCE [LARGE SCALE GENOMIC DNA]</scope>
    <source>
        <strain evidence="2 3">ISS45</strain>
    </source>
</reference>